<organism evidence="3 4">
    <name type="scientific">Lactococcus lactis</name>
    <dbReference type="NCBI Taxonomy" id="1358"/>
    <lineage>
        <taxon>Bacteria</taxon>
        <taxon>Bacillati</taxon>
        <taxon>Bacillota</taxon>
        <taxon>Bacilli</taxon>
        <taxon>Lactobacillales</taxon>
        <taxon>Streptococcaceae</taxon>
        <taxon>Lactococcus</taxon>
    </lineage>
</organism>
<dbReference type="Proteomes" id="UP001152614">
    <property type="component" value="Unassembled WGS sequence"/>
</dbReference>
<reference evidence="3" key="2">
    <citation type="journal article" date="2023" name="Food Microbiol.">
        <title>Evaluation of the fermentation potential of lactic acid bacteria isolated from herbs, fruits and vegetables as starter cultures in nut-based milk alternatives.</title>
        <authorList>
            <person name="Huang W."/>
            <person name="Dong A."/>
            <person name="Pham H.T."/>
            <person name="Zhou C."/>
            <person name="Huo Z."/>
            <person name="Watjen A.P."/>
            <person name="Prakash S."/>
            <person name="Bang-Berthelsen C.H."/>
            <person name="Turner M.S."/>
        </authorList>
    </citation>
    <scope>NUCLEOTIDE SEQUENCE</scope>
    <source>
        <strain evidence="3">3</strain>
    </source>
</reference>
<protein>
    <submittedName>
        <fullName evidence="3">Uncharacterized protein</fullName>
    </submittedName>
</protein>
<name>A0A9X4NI72_9LACT</name>
<evidence type="ECO:0000313" key="3">
    <source>
        <dbReference type="EMBL" id="MDG4984538.1"/>
    </source>
</evidence>
<keyword evidence="1" id="KW-0175">Coiled coil</keyword>
<dbReference type="EMBL" id="JAOWLY010000010">
    <property type="protein sequence ID" value="MDG4984538.1"/>
    <property type="molecule type" value="Genomic_DNA"/>
</dbReference>
<feature type="compositionally biased region" description="Basic and acidic residues" evidence="2">
    <location>
        <begin position="297"/>
        <end position="308"/>
    </location>
</feature>
<dbReference type="AlphaFoldDB" id="A0A9X4NI72"/>
<sequence length="308" mass="34628">MKIKQKMKENAAATKFWIVMALVGLQCLLLIGTLFARDRQIVPQSQLVTSQTFADGSGTIEITHQEYDSKNHVMKLDLQATTDLSMNQLSPNLFVKNGVGTMQYIPTIDNKAEIFIKNISPKFEAISLSFENNNRSNQDVDINIYDNSQDAKTLTSGQSSSPTPSNLVYFFISSNSKYLKESKKPIKIESQKVYAVEAIQSEIDFQNKQTEKMDQAISTLTKNQKDDSQQISELELKNDYLTGGNLSSNESHITSLQADIASKAQQIQQAKQNKQVITQAVDKMKQQISDIQSGKYKFPDDTKSQKFK</sequence>
<accession>A0A9X4NI72</accession>
<feature type="region of interest" description="Disordered" evidence="2">
    <location>
        <begin position="289"/>
        <end position="308"/>
    </location>
</feature>
<reference evidence="3" key="1">
    <citation type="submission" date="2022-10" db="EMBL/GenBank/DDBJ databases">
        <authorList>
            <person name="Turner M.S."/>
            <person name="Huang W."/>
        </authorList>
    </citation>
    <scope>NUCLEOTIDE SEQUENCE</scope>
    <source>
        <strain evidence="3">3</strain>
    </source>
</reference>
<gene>
    <name evidence="3" type="ORF">OGZ51_10315</name>
</gene>
<comment type="caution">
    <text evidence="3">The sequence shown here is derived from an EMBL/GenBank/DDBJ whole genome shotgun (WGS) entry which is preliminary data.</text>
</comment>
<proteinExistence type="predicted"/>
<evidence type="ECO:0000313" key="4">
    <source>
        <dbReference type="Proteomes" id="UP001152614"/>
    </source>
</evidence>
<evidence type="ECO:0000256" key="1">
    <source>
        <dbReference type="SAM" id="Coils"/>
    </source>
</evidence>
<evidence type="ECO:0000256" key="2">
    <source>
        <dbReference type="SAM" id="MobiDB-lite"/>
    </source>
</evidence>
<dbReference type="RefSeq" id="WP_278229155.1">
    <property type="nucleotide sequence ID" value="NZ_JAOWLY010000010.1"/>
</dbReference>
<feature type="coiled-coil region" evidence="1">
    <location>
        <begin position="253"/>
        <end position="287"/>
    </location>
</feature>